<evidence type="ECO:0000313" key="3">
    <source>
        <dbReference type="Proteomes" id="UP000809789"/>
    </source>
</evidence>
<accession>A0A8K0PBX2</accession>
<dbReference type="SUPFAM" id="SSF54001">
    <property type="entry name" value="Cysteine proteinases"/>
    <property type="match status" value="1"/>
</dbReference>
<dbReference type="Proteomes" id="UP000809789">
    <property type="component" value="Unassembled WGS sequence"/>
</dbReference>
<comment type="caution">
    <text evidence="2">The sequence shown here is derived from an EMBL/GenBank/DDBJ whole genome shotgun (WGS) entry which is preliminary data.</text>
</comment>
<evidence type="ECO:0000313" key="2">
    <source>
        <dbReference type="EMBL" id="KAG8623896.1"/>
    </source>
</evidence>
<dbReference type="InterPro" id="IPR053710">
    <property type="entry name" value="Arylamine_NAT_domain_sf"/>
</dbReference>
<dbReference type="OrthoDB" id="10260017at2759"/>
<dbReference type="GO" id="GO:0016407">
    <property type="term" value="F:acetyltransferase activity"/>
    <property type="evidence" value="ECO:0007669"/>
    <property type="project" value="InterPro"/>
</dbReference>
<dbReference type="Gene3D" id="3.30.2140.20">
    <property type="match status" value="1"/>
</dbReference>
<organism evidence="2 3">
    <name type="scientific">Elsinoe batatas</name>
    <dbReference type="NCBI Taxonomy" id="2601811"/>
    <lineage>
        <taxon>Eukaryota</taxon>
        <taxon>Fungi</taxon>
        <taxon>Dikarya</taxon>
        <taxon>Ascomycota</taxon>
        <taxon>Pezizomycotina</taxon>
        <taxon>Dothideomycetes</taxon>
        <taxon>Dothideomycetidae</taxon>
        <taxon>Myriangiales</taxon>
        <taxon>Elsinoaceae</taxon>
        <taxon>Elsinoe</taxon>
    </lineage>
</organism>
<dbReference type="InterPro" id="IPR001447">
    <property type="entry name" value="Arylamine_N-AcTrfase"/>
</dbReference>
<protein>
    <recommendedName>
        <fullName evidence="4">Arylamine N-acetyltransferase</fullName>
    </recommendedName>
</protein>
<dbReference type="PANTHER" id="PTHR11786:SF0">
    <property type="entry name" value="ARYLAMINE N-ACETYLTRANSFERASE 4-RELATED"/>
    <property type="match status" value="1"/>
</dbReference>
<dbReference type="AlphaFoldDB" id="A0A8K0PBX2"/>
<proteinExistence type="inferred from homology"/>
<reference evidence="2" key="1">
    <citation type="submission" date="2021-07" db="EMBL/GenBank/DDBJ databases">
        <title>Elsinoe batatas strain:CRI-CJ2 Genome sequencing and assembly.</title>
        <authorList>
            <person name="Huang L."/>
        </authorList>
    </citation>
    <scope>NUCLEOTIDE SEQUENCE</scope>
    <source>
        <strain evidence="2">CRI-CJ2</strain>
    </source>
</reference>
<dbReference type="PANTHER" id="PTHR11786">
    <property type="entry name" value="N-HYDROXYARYLAMINE O-ACETYLTRANSFERASE"/>
    <property type="match status" value="1"/>
</dbReference>
<dbReference type="Pfam" id="PF00797">
    <property type="entry name" value="Acetyltransf_2"/>
    <property type="match status" value="1"/>
</dbReference>
<dbReference type="InterPro" id="IPR038765">
    <property type="entry name" value="Papain-like_cys_pep_sf"/>
</dbReference>
<dbReference type="EMBL" id="JAESVG020000010">
    <property type="protein sequence ID" value="KAG8623896.1"/>
    <property type="molecule type" value="Genomic_DNA"/>
</dbReference>
<keyword evidence="3" id="KW-1185">Reference proteome</keyword>
<gene>
    <name evidence="2" type="ORF">KVT40_008872</name>
</gene>
<sequence>MSHLTPASSGFSTLLSPPLPSAYTPTQLLLYLQHIHFPLSLTFPRTPSTLLLLHRLQITSIPYENLSLHYSPTHTNSISPSTLFEKFISPPPSPGSAEPSAGRGGYCFETAVFWLNILRGLGFRAYSSQARIRLRDGPVPKGEFVGPRHVVTIVMFENGERWSSDVGFGGDGPTGALRLVDRGKKGEEGEGDEGAVVNLGRQEVRVSRGVFPGTVDGGRNGVWFYEYRNGKEGTWERYYAFGDQEASLWELECANWWVGTHPDSFQRKQVLVVKFLREEAEVNGSGEGREGELVRVMGKVMLVDGVVKRNMGGKTEVIKVCKTEEERVDALREYFGITLTDEEKKGIQGFRTELKEA</sequence>
<comment type="similarity">
    <text evidence="1">Belongs to the arylamine N-acetyltransferase family.</text>
</comment>
<name>A0A8K0PBX2_9PEZI</name>
<evidence type="ECO:0008006" key="4">
    <source>
        <dbReference type="Google" id="ProtNLM"/>
    </source>
</evidence>
<evidence type="ECO:0000256" key="1">
    <source>
        <dbReference type="ARBA" id="ARBA00006547"/>
    </source>
</evidence>